<organism evidence="2 3">
    <name type="scientific">Aurantimonas endophytica</name>
    <dbReference type="NCBI Taxonomy" id="1522175"/>
    <lineage>
        <taxon>Bacteria</taxon>
        <taxon>Pseudomonadati</taxon>
        <taxon>Pseudomonadota</taxon>
        <taxon>Alphaproteobacteria</taxon>
        <taxon>Hyphomicrobiales</taxon>
        <taxon>Aurantimonadaceae</taxon>
        <taxon>Aurantimonas</taxon>
    </lineage>
</organism>
<keyword evidence="3" id="KW-1185">Reference proteome</keyword>
<dbReference type="RefSeq" id="WP_183208635.1">
    <property type="nucleotide sequence ID" value="NZ_JAAAMM010000003.1"/>
</dbReference>
<feature type="domain" description="Antitoxin FitA-like ribbon-helix-helix" evidence="1">
    <location>
        <begin position="2"/>
        <end position="40"/>
    </location>
</feature>
<dbReference type="InterPro" id="IPR010985">
    <property type="entry name" value="Ribbon_hlx_hlx"/>
</dbReference>
<name>A0A7W6HEH7_9HYPH</name>
<evidence type="ECO:0000313" key="2">
    <source>
        <dbReference type="EMBL" id="MBB4003537.1"/>
    </source>
</evidence>
<dbReference type="Pfam" id="PF22513">
    <property type="entry name" value="FitA-like_RHH"/>
    <property type="match status" value="1"/>
</dbReference>
<dbReference type="InterPro" id="IPR053853">
    <property type="entry name" value="FitA-like_RHH"/>
</dbReference>
<dbReference type="EMBL" id="JACIEM010000003">
    <property type="protein sequence ID" value="MBB4003537.1"/>
    <property type="molecule type" value="Genomic_DNA"/>
</dbReference>
<comment type="caution">
    <text evidence="2">The sequence shown here is derived from an EMBL/GenBank/DDBJ whole genome shotgun (WGS) entry which is preliminary data.</text>
</comment>
<dbReference type="AlphaFoldDB" id="A0A7W6HEH7"/>
<sequence>MAQMIVRQIDEAILERLKARAKQNGRSAEAEVRAILGAALEQPERRSLMSLVGAGSSPHSLKTPEAIVAHVRALREEGER</sequence>
<accession>A0A7W6HEH7</accession>
<protein>
    <submittedName>
        <fullName evidence="2">Plasmid stability protein</fullName>
    </submittedName>
</protein>
<dbReference type="InterPro" id="IPR013321">
    <property type="entry name" value="Arc_rbn_hlx_hlx"/>
</dbReference>
<dbReference type="Proteomes" id="UP000588647">
    <property type="component" value="Unassembled WGS sequence"/>
</dbReference>
<proteinExistence type="predicted"/>
<dbReference type="GO" id="GO:0006355">
    <property type="term" value="P:regulation of DNA-templated transcription"/>
    <property type="evidence" value="ECO:0007669"/>
    <property type="project" value="InterPro"/>
</dbReference>
<dbReference type="Gene3D" id="1.10.1220.10">
    <property type="entry name" value="Met repressor-like"/>
    <property type="match status" value="1"/>
</dbReference>
<evidence type="ECO:0000313" key="3">
    <source>
        <dbReference type="Proteomes" id="UP000588647"/>
    </source>
</evidence>
<evidence type="ECO:0000259" key="1">
    <source>
        <dbReference type="Pfam" id="PF22513"/>
    </source>
</evidence>
<dbReference type="SUPFAM" id="SSF47598">
    <property type="entry name" value="Ribbon-helix-helix"/>
    <property type="match status" value="1"/>
</dbReference>
<reference evidence="2 3" key="1">
    <citation type="submission" date="2020-08" db="EMBL/GenBank/DDBJ databases">
        <title>Genomic Encyclopedia of Type Strains, Phase IV (KMG-IV): sequencing the most valuable type-strain genomes for metagenomic binning, comparative biology and taxonomic classification.</title>
        <authorList>
            <person name="Goeker M."/>
        </authorList>
    </citation>
    <scope>NUCLEOTIDE SEQUENCE [LARGE SCALE GENOMIC DNA]</scope>
    <source>
        <strain evidence="2 3">DSM 103570</strain>
    </source>
</reference>
<gene>
    <name evidence="2" type="ORF">GGR03_002618</name>
</gene>